<feature type="domain" description="Tyr recombinase" evidence="6">
    <location>
        <begin position="100"/>
        <end position="214"/>
    </location>
</feature>
<dbReference type="InterPro" id="IPR010998">
    <property type="entry name" value="Integrase_recombinase_N"/>
</dbReference>
<dbReference type="InterPro" id="IPR002104">
    <property type="entry name" value="Integrase_catalytic"/>
</dbReference>
<dbReference type="Pfam" id="PF13495">
    <property type="entry name" value="Phage_int_SAM_4"/>
    <property type="match status" value="1"/>
</dbReference>
<evidence type="ECO:0008006" key="10">
    <source>
        <dbReference type="Google" id="ProtNLM"/>
    </source>
</evidence>
<evidence type="ECO:0000259" key="7">
    <source>
        <dbReference type="PROSITE" id="PS51900"/>
    </source>
</evidence>
<comment type="caution">
    <text evidence="8">The sequence shown here is derived from an EMBL/GenBank/DDBJ whole genome shotgun (WGS) entry which is preliminary data.</text>
</comment>
<evidence type="ECO:0000313" key="9">
    <source>
        <dbReference type="Proteomes" id="UP000291485"/>
    </source>
</evidence>
<dbReference type="InterPro" id="IPR050090">
    <property type="entry name" value="Tyrosine_recombinase_XerCD"/>
</dbReference>
<name>A0A4R0P337_9SPHI</name>
<dbReference type="InterPro" id="IPR044068">
    <property type="entry name" value="CB"/>
</dbReference>
<dbReference type="OrthoDB" id="9801717at2"/>
<dbReference type="EMBL" id="SJSN01000004">
    <property type="protein sequence ID" value="TCD11263.1"/>
    <property type="molecule type" value="Genomic_DNA"/>
</dbReference>
<keyword evidence="9" id="KW-1185">Reference proteome</keyword>
<evidence type="ECO:0000313" key="8">
    <source>
        <dbReference type="EMBL" id="TCD11263.1"/>
    </source>
</evidence>
<accession>A0A4R0P337</accession>
<keyword evidence="4" id="KW-0233">DNA recombination</keyword>
<dbReference type="GO" id="GO:0015074">
    <property type="term" value="P:DNA integration"/>
    <property type="evidence" value="ECO:0007669"/>
    <property type="project" value="UniProtKB-KW"/>
</dbReference>
<evidence type="ECO:0000256" key="3">
    <source>
        <dbReference type="ARBA" id="ARBA00023125"/>
    </source>
</evidence>
<dbReference type="RefSeq" id="WP_131557277.1">
    <property type="nucleotide sequence ID" value="NZ_SJSN01000004.1"/>
</dbReference>
<keyword evidence="3 5" id="KW-0238">DNA-binding</keyword>
<keyword evidence="2" id="KW-0229">DNA integration</keyword>
<dbReference type="PANTHER" id="PTHR30349:SF41">
    <property type="entry name" value="INTEGRASE_RECOMBINASE PROTEIN MJ0367-RELATED"/>
    <property type="match status" value="1"/>
</dbReference>
<dbReference type="InterPro" id="IPR013762">
    <property type="entry name" value="Integrase-like_cat_sf"/>
</dbReference>
<dbReference type="PROSITE" id="PS51898">
    <property type="entry name" value="TYR_RECOMBINASE"/>
    <property type="match status" value="1"/>
</dbReference>
<gene>
    <name evidence="8" type="ORF">EZ449_07170</name>
</gene>
<dbReference type="PROSITE" id="PS51900">
    <property type="entry name" value="CB"/>
    <property type="match status" value="1"/>
</dbReference>
<sequence length="214" mass="25287">MSETVISRMEQTLVLKGYSKSTIRTYLGEMNSFLNVFKNHNADDFDTERIKAYLLYCIKVLLLTEATIHSRINALKFYYEQVLKREKFFIEIPRPKKHLQLPKVISEEKILSGLLTIENLKHKTILLLAYSAGLRVSEVVNLKIKDINSDRMQIFISKAKEKKDRIVPLSNRILPMLRKYYTLYKPKVWLFEAQNRKGTLLEVHRLFLKMHLKI</sequence>
<organism evidence="8 9">
    <name type="scientific">Pedobacter frigidisoli</name>
    <dbReference type="NCBI Taxonomy" id="2530455"/>
    <lineage>
        <taxon>Bacteria</taxon>
        <taxon>Pseudomonadati</taxon>
        <taxon>Bacteroidota</taxon>
        <taxon>Sphingobacteriia</taxon>
        <taxon>Sphingobacteriales</taxon>
        <taxon>Sphingobacteriaceae</taxon>
        <taxon>Pedobacter</taxon>
    </lineage>
</organism>
<evidence type="ECO:0000256" key="2">
    <source>
        <dbReference type="ARBA" id="ARBA00022908"/>
    </source>
</evidence>
<dbReference type="InterPro" id="IPR011010">
    <property type="entry name" value="DNA_brk_join_enz"/>
</dbReference>
<dbReference type="PANTHER" id="PTHR30349">
    <property type="entry name" value="PHAGE INTEGRASE-RELATED"/>
    <property type="match status" value="1"/>
</dbReference>
<dbReference type="Pfam" id="PF00589">
    <property type="entry name" value="Phage_integrase"/>
    <property type="match status" value="1"/>
</dbReference>
<evidence type="ECO:0000256" key="5">
    <source>
        <dbReference type="PROSITE-ProRule" id="PRU01248"/>
    </source>
</evidence>
<evidence type="ECO:0000256" key="1">
    <source>
        <dbReference type="ARBA" id="ARBA00008857"/>
    </source>
</evidence>
<dbReference type="GO" id="GO:0006310">
    <property type="term" value="P:DNA recombination"/>
    <property type="evidence" value="ECO:0007669"/>
    <property type="project" value="UniProtKB-KW"/>
</dbReference>
<dbReference type="Gene3D" id="1.10.443.10">
    <property type="entry name" value="Intergrase catalytic core"/>
    <property type="match status" value="1"/>
</dbReference>
<feature type="domain" description="Core-binding (CB)" evidence="7">
    <location>
        <begin position="1"/>
        <end position="83"/>
    </location>
</feature>
<dbReference type="InterPro" id="IPR004107">
    <property type="entry name" value="Integrase_SAM-like_N"/>
</dbReference>
<reference evidence="8 9" key="1">
    <citation type="submission" date="2019-02" db="EMBL/GenBank/DDBJ databases">
        <title>Pedobacter sp. RP-3-11 sp. nov., isolated from Arctic soil.</title>
        <authorList>
            <person name="Dahal R.H."/>
        </authorList>
    </citation>
    <scope>NUCLEOTIDE SEQUENCE [LARGE SCALE GENOMIC DNA]</scope>
    <source>
        <strain evidence="8 9">RP-3-11</strain>
    </source>
</reference>
<dbReference type="GO" id="GO:0003677">
    <property type="term" value="F:DNA binding"/>
    <property type="evidence" value="ECO:0007669"/>
    <property type="project" value="UniProtKB-UniRule"/>
</dbReference>
<dbReference type="Proteomes" id="UP000291485">
    <property type="component" value="Unassembled WGS sequence"/>
</dbReference>
<proteinExistence type="inferred from homology"/>
<comment type="similarity">
    <text evidence="1">Belongs to the 'phage' integrase family.</text>
</comment>
<protein>
    <recommendedName>
        <fullName evidence="10">Site-specific recombinase XerD</fullName>
    </recommendedName>
</protein>
<evidence type="ECO:0000259" key="6">
    <source>
        <dbReference type="PROSITE" id="PS51898"/>
    </source>
</evidence>
<dbReference type="SUPFAM" id="SSF56349">
    <property type="entry name" value="DNA breaking-rejoining enzymes"/>
    <property type="match status" value="1"/>
</dbReference>
<evidence type="ECO:0000256" key="4">
    <source>
        <dbReference type="ARBA" id="ARBA00023172"/>
    </source>
</evidence>
<dbReference type="AlphaFoldDB" id="A0A4R0P337"/>
<dbReference type="Gene3D" id="1.10.150.130">
    <property type="match status" value="1"/>
</dbReference>